<organism evidence="2 3">
    <name type="scientific">Choiromyces venosus 120613-1</name>
    <dbReference type="NCBI Taxonomy" id="1336337"/>
    <lineage>
        <taxon>Eukaryota</taxon>
        <taxon>Fungi</taxon>
        <taxon>Dikarya</taxon>
        <taxon>Ascomycota</taxon>
        <taxon>Pezizomycotina</taxon>
        <taxon>Pezizomycetes</taxon>
        <taxon>Pezizales</taxon>
        <taxon>Tuberaceae</taxon>
        <taxon>Choiromyces</taxon>
    </lineage>
</organism>
<protein>
    <submittedName>
        <fullName evidence="2">Uncharacterized protein</fullName>
    </submittedName>
</protein>
<evidence type="ECO:0000256" key="1">
    <source>
        <dbReference type="SAM" id="MobiDB-lite"/>
    </source>
</evidence>
<reference evidence="2 3" key="1">
    <citation type="journal article" date="2018" name="Nat. Ecol. Evol.">
        <title>Pezizomycetes genomes reveal the molecular basis of ectomycorrhizal truffle lifestyle.</title>
        <authorList>
            <person name="Murat C."/>
            <person name="Payen T."/>
            <person name="Noel B."/>
            <person name="Kuo A."/>
            <person name="Morin E."/>
            <person name="Chen J."/>
            <person name="Kohler A."/>
            <person name="Krizsan K."/>
            <person name="Balestrini R."/>
            <person name="Da Silva C."/>
            <person name="Montanini B."/>
            <person name="Hainaut M."/>
            <person name="Levati E."/>
            <person name="Barry K.W."/>
            <person name="Belfiori B."/>
            <person name="Cichocki N."/>
            <person name="Clum A."/>
            <person name="Dockter R.B."/>
            <person name="Fauchery L."/>
            <person name="Guy J."/>
            <person name="Iotti M."/>
            <person name="Le Tacon F."/>
            <person name="Lindquist E.A."/>
            <person name="Lipzen A."/>
            <person name="Malagnac F."/>
            <person name="Mello A."/>
            <person name="Molinier V."/>
            <person name="Miyauchi S."/>
            <person name="Poulain J."/>
            <person name="Riccioni C."/>
            <person name="Rubini A."/>
            <person name="Sitrit Y."/>
            <person name="Splivallo R."/>
            <person name="Traeger S."/>
            <person name="Wang M."/>
            <person name="Zifcakova L."/>
            <person name="Wipf D."/>
            <person name="Zambonelli A."/>
            <person name="Paolocci F."/>
            <person name="Nowrousian M."/>
            <person name="Ottonello S."/>
            <person name="Baldrian P."/>
            <person name="Spatafora J.W."/>
            <person name="Henrissat B."/>
            <person name="Nagy L.G."/>
            <person name="Aury J.M."/>
            <person name="Wincker P."/>
            <person name="Grigoriev I.V."/>
            <person name="Bonfante P."/>
            <person name="Martin F.M."/>
        </authorList>
    </citation>
    <scope>NUCLEOTIDE SEQUENCE [LARGE SCALE GENOMIC DNA]</scope>
    <source>
        <strain evidence="2 3">120613-1</strain>
    </source>
</reference>
<dbReference type="EMBL" id="ML120531">
    <property type="protein sequence ID" value="RPA90308.1"/>
    <property type="molecule type" value="Genomic_DNA"/>
</dbReference>
<accession>A0A3N4IZT8</accession>
<evidence type="ECO:0000313" key="3">
    <source>
        <dbReference type="Proteomes" id="UP000276215"/>
    </source>
</evidence>
<proteinExistence type="predicted"/>
<keyword evidence="3" id="KW-1185">Reference proteome</keyword>
<gene>
    <name evidence="2" type="ORF">L873DRAFT_1795565</name>
</gene>
<feature type="compositionally biased region" description="Pro residues" evidence="1">
    <location>
        <begin position="13"/>
        <end position="23"/>
    </location>
</feature>
<dbReference type="Proteomes" id="UP000276215">
    <property type="component" value="Unassembled WGS sequence"/>
</dbReference>
<feature type="region of interest" description="Disordered" evidence="1">
    <location>
        <begin position="1"/>
        <end position="30"/>
    </location>
</feature>
<sequence>MSDPNPHHRPTPTSKPPVNPYNPPQTIITTTPTQGITLTTITKTLNYYPRIYEVFKVDDTFLGTGQEKGKYQAEYLSRCNTRDALEVERREFERMGGQTSEVLRVWTPSSGGSAVAGDVVLRESSLGGWEFVGSR</sequence>
<name>A0A3N4IZT8_9PEZI</name>
<evidence type="ECO:0000313" key="2">
    <source>
        <dbReference type="EMBL" id="RPA90308.1"/>
    </source>
</evidence>
<dbReference type="AlphaFoldDB" id="A0A3N4IZT8"/>